<dbReference type="Proteomes" id="UP000653002">
    <property type="component" value="Unassembled WGS sequence"/>
</dbReference>
<dbReference type="EMBL" id="JAABFR010002427">
    <property type="protein sequence ID" value="MBD4339860.1"/>
    <property type="molecule type" value="Genomic_DNA"/>
</dbReference>
<dbReference type="AlphaFoldDB" id="A0A8I0HBA5"/>
<sequence>AKAVFDVLAPFTPGRSENIKEHPGLFEVRTPKAPTVYIEVDFHDVPAVAKWIIENAEGIGEKIAEGLCDALDVAYKAPDTNATD</sequence>
<proteinExistence type="predicted"/>
<evidence type="ECO:0000313" key="1">
    <source>
        <dbReference type="EMBL" id="MBD4339860.1"/>
    </source>
</evidence>
<organism evidence="1 2">
    <name type="scientific">Xanthomonas citri pv. citri</name>
    <dbReference type="NCBI Taxonomy" id="611301"/>
    <lineage>
        <taxon>Bacteria</taxon>
        <taxon>Pseudomonadati</taxon>
        <taxon>Pseudomonadota</taxon>
        <taxon>Gammaproteobacteria</taxon>
        <taxon>Lysobacterales</taxon>
        <taxon>Lysobacteraceae</taxon>
        <taxon>Xanthomonas</taxon>
    </lineage>
</organism>
<accession>A0A8I0HBA5</accession>
<feature type="non-terminal residue" evidence="1">
    <location>
        <position position="1"/>
    </location>
</feature>
<evidence type="ECO:0000313" key="2">
    <source>
        <dbReference type="Proteomes" id="UP000653002"/>
    </source>
</evidence>
<comment type="caution">
    <text evidence="1">The sequence shown here is derived from an EMBL/GenBank/DDBJ whole genome shotgun (WGS) entry which is preliminary data.</text>
</comment>
<protein>
    <submittedName>
        <fullName evidence="1">N-acetylmuramoyl-L-alanine amidase</fullName>
    </submittedName>
</protein>
<feature type="non-terminal residue" evidence="1">
    <location>
        <position position="84"/>
    </location>
</feature>
<gene>
    <name evidence="1" type="ORF">GUH15_28190</name>
</gene>
<reference evidence="1" key="1">
    <citation type="submission" date="2020-01" db="EMBL/GenBank/DDBJ databases">
        <authorList>
            <person name="Richard D."/>
        </authorList>
    </citation>
    <scope>NUCLEOTIDE SEQUENCE</scope>
    <source>
        <strain evidence="1">JP541</strain>
    </source>
</reference>
<name>A0A8I0HBA5_XANCI</name>